<evidence type="ECO:0000313" key="4">
    <source>
        <dbReference type="Proteomes" id="UP000014158"/>
    </source>
</evidence>
<gene>
    <name evidence="2" type="ORF">I590_01317</name>
    <name evidence="1" type="ORF">UAK_00618</name>
</gene>
<dbReference type="AlphaFoldDB" id="R2PDJ0"/>
<dbReference type="PATRIC" id="fig|1158602.3.peg.633"/>
<reference evidence="1 3" key="1">
    <citation type="submission" date="2013-02" db="EMBL/GenBank/DDBJ databases">
        <title>The Genome Sequence of Enterococcus raffinosus ATCC_49464.</title>
        <authorList>
            <consortium name="The Broad Institute Genome Sequencing Platform"/>
            <consortium name="The Broad Institute Genome Sequencing Center for Infectious Disease"/>
            <person name="Earl A.M."/>
            <person name="Gilmore M.S."/>
            <person name="Lebreton F."/>
            <person name="Walker B."/>
            <person name="Young S.K."/>
            <person name="Zeng Q."/>
            <person name="Gargeya S."/>
            <person name="Fitzgerald M."/>
            <person name="Haas B."/>
            <person name="Abouelleil A."/>
            <person name="Alvarado L."/>
            <person name="Arachchi H.M."/>
            <person name="Berlin A.M."/>
            <person name="Chapman S.B."/>
            <person name="Dewar J."/>
            <person name="Goldberg J."/>
            <person name="Griggs A."/>
            <person name="Gujja S."/>
            <person name="Hansen M."/>
            <person name="Howarth C."/>
            <person name="Imamovic A."/>
            <person name="Larimer J."/>
            <person name="McCowan C."/>
            <person name="Murphy C."/>
            <person name="Neiman D."/>
            <person name="Pearson M."/>
            <person name="Priest M."/>
            <person name="Roberts A."/>
            <person name="Saif S."/>
            <person name="Shea T."/>
            <person name="Sisk P."/>
            <person name="Sykes S."/>
            <person name="Wortman J."/>
            <person name="Nusbaum C."/>
            <person name="Birren B."/>
        </authorList>
    </citation>
    <scope>NUCLEOTIDE SEQUENCE [LARGE SCALE GENOMIC DNA]</scope>
    <source>
        <strain evidence="1 3">ATCC 49464</strain>
    </source>
</reference>
<keyword evidence="4" id="KW-1185">Reference proteome</keyword>
<dbReference type="Proteomes" id="UP000013877">
    <property type="component" value="Unassembled WGS sequence"/>
</dbReference>
<protein>
    <submittedName>
        <fullName evidence="1">Uncharacterized protein</fullName>
    </submittedName>
</protein>
<sequence length="102" mass="11953">MNEQTLSYHQLFNLKSTTLEKRIKDYYYTTQNSSLTIKYILTLKVRHQLGAEEFAFILKGSGPRDFHEYKGYSDYEAFLLLLSRLLHGTRMAVVENENLPCP</sequence>
<dbReference type="EMBL" id="ASWF01000002">
    <property type="protein sequence ID" value="EOT77780.1"/>
    <property type="molecule type" value="Genomic_DNA"/>
</dbReference>
<accession>R2PDJ0</accession>
<dbReference type="EMBL" id="AJAL01000001">
    <property type="protein sequence ID" value="EOH82382.1"/>
    <property type="molecule type" value="Genomic_DNA"/>
</dbReference>
<dbReference type="HOGENOM" id="CLU_2273059_0_0_9"/>
<comment type="caution">
    <text evidence="1">The sequence shown here is derived from an EMBL/GenBank/DDBJ whole genome shotgun (WGS) entry which is preliminary data.</text>
</comment>
<dbReference type="Proteomes" id="UP000014158">
    <property type="component" value="Unassembled WGS sequence"/>
</dbReference>
<evidence type="ECO:0000313" key="3">
    <source>
        <dbReference type="Proteomes" id="UP000013877"/>
    </source>
</evidence>
<organism evidence="1 3">
    <name type="scientific">Enterococcus raffinosus ATCC 49464</name>
    <dbReference type="NCBI Taxonomy" id="1158602"/>
    <lineage>
        <taxon>Bacteria</taxon>
        <taxon>Bacillati</taxon>
        <taxon>Bacillota</taxon>
        <taxon>Bacilli</taxon>
        <taxon>Lactobacillales</taxon>
        <taxon>Enterococcaceae</taxon>
        <taxon>Enterococcus</taxon>
    </lineage>
</organism>
<evidence type="ECO:0000313" key="1">
    <source>
        <dbReference type="EMBL" id="EOH82382.1"/>
    </source>
</evidence>
<proteinExistence type="predicted"/>
<name>R2PDJ0_9ENTE</name>
<reference evidence="2 4" key="2">
    <citation type="submission" date="2013-03" db="EMBL/GenBank/DDBJ databases">
        <title>The Genome Sequence of Enterococcus raffinosus ATCC_49464 (PacBio/Illumina hybrid assembly).</title>
        <authorList>
            <consortium name="The Broad Institute Genomics Platform"/>
            <consortium name="The Broad Institute Genome Sequencing Center for Infectious Disease"/>
            <person name="Earl A."/>
            <person name="Russ C."/>
            <person name="Gilmore M."/>
            <person name="Surin D."/>
            <person name="Walker B."/>
            <person name="Young S."/>
            <person name="Zeng Q."/>
            <person name="Gargeya S."/>
            <person name="Fitzgerald M."/>
            <person name="Haas B."/>
            <person name="Abouelleil A."/>
            <person name="Allen A.W."/>
            <person name="Alvarado L."/>
            <person name="Arachchi H.M."/>
            <person name="Berlin A.M."/>
            <person name="Chapman S.B."/>
            <person name="Gainer-Dewar J."/>
            <person name="Goldberg J."/>
            <person name="Griggs A."/>
            <person name="Gujja S."/>
            <person name="Hansen M."/>
            <person name="Howarth C."/>
            <person name="Imamovic A."/>
            <person name="Ireland A."/>
            <person name="Larimer J."/>
            <person name="McCowan C."/>
            <person name="Murphy C."/>
            <person name="Pearson M."/>
            <person name="Poon T.W."/>
            <person name="Priest M."/>
            <person name="Roberts A."/>
            <person name="Saif S."/>
            <person name="Shea T."/>
            <person name="Sisk P."/>
            <person name="Sykes S."/>
            <person name="Wortman J."/>
            <person name="Nusbaum C."/>
            <person name="Birren B."/>
        </authorList>
    </citation>
    <scope>NUCLEOTIDE SEQUENCE [LARGE SCALE GENOMIC DNA]</scope>
    <source>
        <strain evidence="2 4">ATCC 49464</strain>
    </source>
</reference>
<evidence type="ECO:0000313" key="2">
    <source>
        <dbReference type="EMBL" id="EOT77780.1"/>
    </source>
</evidence>